<keyword evidence="3" id="KW-1185">Reference proteome</keyword>
<evidence type="ECO:0000313" key="3">
    <source>
        <dbReference type="Proteomes" id="UP000765509"/>
    </source>
</evidence>
<dbReference type="AlphaFoldDB" id="A0A9Q3FXP4"/>
<protein>
    <submittedName>
        <fullName evidence="2">Uncharacterized protein</fullName>
    </submittedName>
</protein>
<feature type="compositionally biased region" description="Polar residues" evidence="1">
    <location>
        <begin position="145"/>
        <end position="157"/>
    </location>
</feature>
<feature type="region of interest" description="Disordered" evidence="1">
    <location>
        <begin position="114"/>
        <end position="196"/>
    </location>
</feature>
<reference evidence="2" key="1">
    <citation type="submission" date="2021-03" db="EMBL/GenBank/DDBJ databases">
        <title>Draft genome sequence of rust myrtle Austropuccinia psidii MF-1, a brazilian biotype.</title>
        <authorList>
            <person name="Quecine M.C."/>
            <person name="Pachon D.M.R."/>
            <person name="Bonatelli M.L."/>
            <person name="Correr F.H."/>
            <person name="Franceschini L.M."/>
            <person name="Leite T.F."/>
            <person name="Margarido G.R.A."/>
            <person name="Almeida C.A."/>
            <person name="Ferrarezi J.A."/>
            <person name="Labate C.A."/>
        </authorList>
    </citation>
    <scope>NUCLEOTIDE SEQUENCE</scope>
    <source>
        <strain evidence="2">MF-1</strain>
    </source>
</reference>
<accession>A0A9Q3FXP4</accession>
<dbReference type="EMBL" id="AVOT02050776">
    <property type="protein sequence ID" value="MBW0545818.1"/>
    <property type="molecule type" value="Genomic_DNA"/>
</dbReference>
<dbReference type="Proteomes" id="UP000765509">
    <property type="component" value="Unassembled WGS sequence"/>
</dbReference>
<evidence type="ECO:0000256" key="1">
    <source>
        <dbReference type="SAM" id="MobiDB-lite"/>
    </source>
</evidence>
<gene>
    <name evidence="2" type="ORF">O181_085533</name>
</gene>
<name>A0A9Q3FXP4_9BASI</name>
<feature type="compositionally biased region" description="Polar residues" evidence="1">
    <location>
        <begin position="176"/>
        <end position="189"/>
    </location>
</feature>
<proteinExistence type="predicted"/>
<organism evidence="2 3">
    <name type="scientific">Austropuccinia psidii MF-1</name>
    <dbReference type="NCBI Taxonomy" id="1389203"/>
    <lineage>
        <taxon>Eukaryota</taxon>
        <taxon>Fungi</taxon>
        <taxon>Dikarya</taxon>
        <taxon>Basidiomycota</taxon>
        <taxon>Pucciniomycotina</taxon>
        <taxon>Pucciniomycetes</taxon>
        <taxon>Pucciniales</taxon>
        <taxon>Sphaerophragmiaceae</taxon>
        <taxon>Austropuccinia</taxon>
    </lineage>
</organism>
<sequence>MPSTRAGASYNPSSSLQKGYTCDYGRSQLASEGQGSVNEAQTKKLCHSEADSTLLPSNRADTFTRCLSGHLKSQQEEKLNEFLPYCENISGPSQHLKVTQWMEYIYGKEQHDPFNSRMEEKRPSTTQTSHNSWKKKFQHEKAAKSSYQGQRQGTSHKAIQPGLKNPKDSTRCHGNFVSNSQNHDGTTEQGRSHIKI</sequence>
<evidence type="ECO:0000313" key="2">
    <source>
        <dbReference type="EMBL" id="MBW0545818.1"/>
    </source>
</evidence>
<comment type="caution">
    <text evidence="2">The sequence shown here is derived from an EMBL/GenBank/DDBJ whole genome shotgun (WGS) entry which is preliminary data.</text>
</comment>
<feature type="compositionally biased region" description="Basic and acidic residues" evidence="1">
    <location>
        <begin position="114"/>
        <end position="123"/>
    </location>
</feature>